<dbReference type="SUPFAM" id="SSF48179">
    <property type="entry name" value="6-phosphogluconate dehydrogenase C-terminal domain-like"/>
    <property type="match status" value="1"/>
</dbReference>
<dbReference type="GO" id="GO:0016616">
    <property type="term" value="F:oxidoreductase activity, acting on the CH-OH group of donors, NAD or NADP as acceptor"/>
    <property type="evidence" value="ECO:0007669"/>
    <property type="project" value="TreeGrafter"/>
</dbReference>
<evidence type="ECO:0000259" key="5">
    <source>
        <dbReference type="Pfam" id="PF14833"/>
    </source>
</evidence>
<dbReference type="GO" id="GO:0050661">
    <property type="term" value="F:NADP binding"/>
    <property type="evidence" value="ECO:0007669"/>
    <property type="project" value="InterPro"/>
</dbReference>
<dbReference type="STRING" id="1486859.SAMN05444273_104220"/>
<dbReference type="Gene3D" id="1.10.1040.10">
    <property type="entry name" value="N-(1-d-carboxylethyl)-l-norvaline Dehydrogenase, domain 2"/>
    <property type="match status" value="1"/>
</dbReference>
<dbReference type="OrthoDB" id="9812907at2"/>
<keyword evidence="2" id="KW-0520">NAD</keyword>
<dbReference type="GO" id="GO:0051287">
    <property type="term" value="F:NAD binding"/>
    <property type="evidence" value="ECO:0007669"/>
    <property type="project" value="InterPro"/>
</dbReference>
<dbReference type="InterPro" id="IPR036291">
    <property type="entry name" value="NAD(P)-bd_dom_sf"/>
</dbReference>
<name>A0A1M4ZKJ9_9RHOB</name>
<dbReference type="InterPro" id="IPR006115">
    <property type="entry name" value="6PGDH_NADP-bd"/>
</dbReference>
<protein>
    <submittedName>
        <fullName evidence="6">3-hydroxyisobutyrate dehydrogenase</fullName>
    </submittedName>
</protein>
<evidence type="ECO:0000256" key="3">
    <source>
        <dbReference type="PIRSR" id="PIRSR000103-1"/>
    </source>
</evidence>
<evidence type="ECO:0000259" key="4">
    <source>
        <dbReference type="Pfam" id="PF03446"/>
    </source>
</evidence>
<dbReference type="EMBL" id="FQUV01000004">
    <property type="protein sequence ID" value="SHF18485.1"/>
    <property type="molecule type" value="Genomic_DNA"/>
</dbReference>
<accession>A0A1M4ZKJ9</accession>
<evidence type="ECO:0000313" key="6">
    <source>
        <dbReference type="EMBL" id="SHF18485.1"/>
    </source>
</evidence>
<dbReference type="Proteomes" id="UP000184144">
    <property type="component" value="Unassembled WGS sequence"/>
</dbReference>
<evidence type="ECO:0000256" key="2">
    <source>
        <dbReference type="ARBA" id="ARBA00023027"/>
    </source>
</evidence>
<dbReference type="InterPro" id="IPR008927">
    <property type="entry name" value="6-PGluconate_DH-like_C_sf"/>
</dbReference>
<dbReference type="SUPFAM" id="SSF51735">
    <property type="entry name" value="NAD(P)-binding Rossmann-fold domains"/>
    <property type="match status" value="1"/>
</dbReference>
<dbReference type="PANTHER" id="PTHR22981">
    <property type="entry name" value="3-HYDROXYISOBUTYRATE DEHYDROGENASE-RELATED"/>
    <property type="match status" value="1"/>
</dbReference>
<organism evidence="6 7">
    <name type="scientific">Litoreibacter ascidiaceicola</name>
    <dbReference type="NCBI Taxonomy" id="1486859"/>
    <lineage>
        <taxon>Bacteria</taxon>
        <taxon>Pseudomonadati</taxon>
        <taxon>Pseudomonadota</taxon>
        <taxon>Alphaproteobacteria</taxon>
        <taxon>Rhodobacterales</taxon>
        <taxon>Roseobacteraceae</taxon>
        <taxon>Litoreibacter</taxon>
    </lineage>
</organism>
<dbReference type="InterPro" id="IPR015815">
    <property type="entry name" value="HIBADH-related"/>
</dbReference>
<feature type="domain" description="6-phosphogluconate dehydrogenase NADP-binding" evidence="4">
    <location>
        <begin position="3"/>
        <end position="158"/>
    </location>
</feature>
<dbReference type="Pfam" id="PF14833">
    <property type="entry name" value="NAD_binding_11"/>
    <property type="match status" value="1"/>
</dbReference>
<dbReference type="InterPro" id="IPR029154">
    <property type="entry name" value="HIBADH-like_NADP-bd"/>
</dbReference>
<dbReference type="AlphaFoldDB" id="A0A1M4ZKJ9"/>
<dbReference type="PANTHER" id="PTHR22981:SF7">
    <property type="entry name" value="3-HYDROXYISOBUTYRATE DEHYDROGENASE, MITOCHONDRIAL"/>
    <property type="match status" value="1"/>
</dbReference>
<dbReference type="Gene3D" id="3.40.50.720">
    <property type="entry name" value="NAD(P)-binding Rossmann-like Domain"/>
    <property type="match status" value="1"/>
</dbReference>
<proteinExistence type="predicted"/>
<keyword evidence="1" id="KW-0560">Oxidoreductase</keyword>
<gene>
    <name evidence="6" type="ORF">SAMN05444273_104220</name>
</gene>
<sequence length="289" mass="29494">MHIGLIGCGNMGGGMGAQLLANGRSLTCYDPNPDTLAKMAELGAEPAASPTALARVADIIILSLPKASVVDAVMREMLPDIQDGAIVLDTSTSEPVTSQAMAKLGDAQGFSFVDGPVSGGPAAANSGTMTMLLGGSLDAIARLRPTLEILTAKTVTVGGSGAGHAAKIANNMLCAANLVLVGEAVRLGKAAGVDPEYLLEGINAGSGRSGVSEVNFPKWVLNDAFDSGFTMGLMRKDVGLALDLAKASDVDISGFSGIADIWLNASRDVPDSADFNEIVKFDGKETQDV</sequence>
<dbReference type="PIRSF" id="PIRSF000103">
    <property type="entry name" value="HIBADH"/>
    <property type="match status" value="1"/>
</dbReference>
<dbReference type="Pfam" id="PF03446">
    <property type="entry name" value="NAD_binding_2"/>
    <property type="match status" value="1"/>
</dbReference>
<feature type="active site" evidence="3">
    <location>
        <position position="167"/>
    </location>
</feature>
<reference evidence="7" key="1">
    <citation type="submission" date="2016-11" db="EMBL/GenBank/DDBJ databases">
        <authorList>
            <person name="Varghese N."/>
            <person name="Submissions S."/>
        </authorList>
    </citation>
    <scope>NUCLEOTIDE SEQUENCE [LARGE SCALE GENOMIC DNA]</scope>
    <source>
        <strain evidence="7">DSM 100566</strain>
    </source>
</reference>
<evidence type="ECO:0000256" key="1">
    <source>
        <dbReference type="ARBA" id="ARBA00023002"/>
    </source>
</evidence>
<dbReference type="InterPro" id="IPR013328">
    <property type="entry name" value="6PGD_dom2"/>
</dbReference>
<evidence type="ECO:0000313" key="7">
    <source>
        <dbReference type="Proteomes" id="UP000184144"/>
    </source>
</evidence>
<keyword evidence="7" id="KW-1185">Reference proteome</keyword>
<feature type="domain" description="3-hydroxyisobutyrate dehydrogenase-like NAD-binding" evidence="5">
    <location>
        <begin position="161"/>
        <end position="280"/>
    </location>
</feature>